<reference evidence="3" key="2">
    <citation type="submission" date="2015-01" db="EMBL/GenBank/DDBJ databases">
        <title>Evolutionary Origins and Diversification of the Mycorrhizal Mutualists.</title>
        <authorList>
            <consortium name="DOE Joint Genome Institute"/>
            <consortium name="Mycorrhizal Genomics Consortium"/>
            <person name="Kohler A."/>
            <person name="Kuo A."/>
            <person name="Nagy L.G."/>
            <person name="Floudas D."/>
            <person name="Copeland A."/>
            <person name="Barry K.W."/>
            <person name="Cichocki N."/>
            <person name="Veneault-Fourrey C."/>
            <person name="LaButti K."/>
            <person name="Lindquist E.A."/>
            <person name="Lipzen A."/>
            <person name="Lundell T."/>
            <person name="Morin E."/>
            <person name="Murat C."/>
            <person name="Riley R."/>
            <person name="Ohm R."/>
            <person name="Sun H."/>
            <person name="Tunlid A."/>
            <person name="Henrissat B."/>
            <person name="Grigoriev I.V."/>
            <person name="Hibbett D.S."/>
            <person name="Martin F."/>
        </authorList>
    </citation>
    <scope>NUCLEOTIDE SEQUENCE [LARGE SCALE GENOMIC DNA]</scope>
    <source>
        <strain evidence="3">UH-Slu-Lm8-n1</strain>
    </source>
</reference>
<accession>A0A0D0AAW8</accession>
<dbReference type="OrthoDB" id="2499472at2759"/>
<dbReference type="HOGENOM" id="CLU_018552_9_3_1"/>
<feature type="non-terminal residue" evidence="2">
    <location>
        <position position="1"/>
    </location>
</feature>
<gene>
    <name evidence="2" type="ORF">CY34DRAFT_96473</name>
</gene>
<organism evidence="2 3">
    <name type="scientific">Suillus luteus UH-Slu-Lm8-n1</name>
    <dbReference type="NCBI Taxonomy" id="930992"/>
    <lineage>
        <taxon>Eukaryota</taxon>
        <taxon>Fungi</taxon>
        <taxon>Dikarya</taxon>
        <taxon>Basidiomycota</taxon>
        <taxon>Agaricomycotina</taxon>
        <taxon>Agaricomycetes</taxon>
        <taxon>Agaricomycetidae</taxon>
        <taxon>Boletales</taxon>
        <taxon>Suillineae</taxon>
        <taxon>Suillaceae</taxon>
        <taxon>Suillus</taxon>
    </lineage>
</organism>
<evidence type="ECO:0008006" key="4">
    <source>
        <dbReference type="Google" id="ProtNLM"/>
    </source>
</evidence>
<feature type="region of interest" description="Disordered" evidence="1">
    <location>
        <begin position="67"/>
        <end position="88"/>
    </location>
</feature>
<dbReference type="InParanoid" id="A0A0D0AAW8"/>
<protein>
    <recommendedName>
        <fullName evidence="4">DDE Tnp4 domain-containing protein</fullName>
    </recommendedName>
</protein>
<dbReference type="Proteomes" id="UP000054485">
    <property type="component" value="Unassembled WGS sequence"/>
</dbReference>
<name>A0A0D0AAW8_9AGAM</name>
<keyword evidence="3" id="KW-1185">Reference proteome</keyword>
<dbReference type="EMBL" id="KN835647">
    <property type="protein sequence ID" value="KIK35239.1"/>
    <property type="molecule type" value="Genomic_DNA"/>
</dbReference>
<reference evidence="2 3" key="1">
    <citation type="submission" date="2014-04" db="EMBL/GenBank/DDBJ databases">
        <authorList>
            <consortium name="DOE Joint Genome Institute"/>
            <person name="Kuo A."/>
            <person name="Ruytinx J."/>
            <person name="Rineau F."/>
            <person name="Colpaert J."/>
            <person name="Kohler A."/>
            <person name="Nagy L.G."/>
            <person name="Floudas D."/>
            <person name="Copeland A."/>
            <person name="Barry K.W."/>
            <person name="Cichocki N."/>
            <person name="Veneault-Fourrey C."/>
            <person name="LaButti K."/>
            <person name="Lindquist E.A."/>
            <person name="Lipzen A."/>
            <person name="Lundell T."/>
            <person name="Morin E."/>
            <person name="Murat C."/>
            <person name="Sun H."/>
            <person name="Tunlid A."/>
            <person name="Henrissat B."/>
            <person name="Grigoriev I.V."/>
            <person name="Hibbett D.S."/>
            <person name="Martin F."/>
            <person name="Nordberg H.P."/>
            <person name="Cantor M.N."/>
            <person name="Hua S.X."/>
        </authorList>
    </citation>
    <scope>NUCLEOTIDE SEQUENCE [LARGE SCALE GENOMIC DNA]</scope>
    <source>
        <strain evidence="2 3">UH-Slu-Lm8-n1</strain>
    </source>
</reference>
<proteinExistence type="predicted"/>
<sequence>EHNFAALKGRFQSLKELRHPLQTQKDLQITLHWVRCCLILHNMIIKFEEKHKKSTVRWAIREGRHTLRNEPEGPDGDEVVGDTSYEGTPGQACRARLMDQLFDSPYSDAQHRQG</sequence>
<evidence type="ECO:0000256" key="1">
    <source>
        <dbReference type="SAM" id="MobiDB-lite"/>
    </source>
</evidence>
<evidence type="ECO:0000313" key="2">
    <source>
        <dbReference type="EMBL" id="KIK35239.1"/>
    </source>
</evidence>
<evidence type="ECO:0000313" key="3">
    <source>
        <dbReference type="Proteomes" id="UP000054485"/>
    </source>
</evidence>
<dbReference type="AlphaFoldDB" id="A0A0D0AAW8"/>